<dbReference type="InterPro" id="IPR006342">
    <property type="entry name" value="FkbM_mtfrase"/>
</dbReference>
<dbReference type="SUPFAM" id="SSF53335">
    <property type="entry name" value="S-adenosyl-L-methionine-dependent methyltransferases"/>
    <property type="match status" value="1"/>
</dbReference>
<dbReference type="Proteomes" id="UP000001822">
    <property type="component" value="Chromosome"/>
</dbReference>
<dbReference type="GO" id="GO:0008168">
    <property type="term" value="F:methyltransferase activity"/>
    <property type="evidence" value="ECO:0007669"/>
    <property type="project" value="UniProtKB-KW"/>
</dbReference>
<reference evidence="2 3" key="1">
    <citation type="journal article" date="2007" name="Appl. Environ. Microbiol.">
        <title>Genome sequence of the cellulolytic gliding bacterium Cytophaga hutchinsonii.</title>
        <authorList>
            <person name="Xie G."/>
            <person name="Bruce D.C."/>
            <person name="Challacombe J.F."/>
            <person name="Chertkov O."/>
            <person name="Detter J.C."/>
            <person name="Gilna P."/>
            <person name="Han C.S."/>
            <person name="Lucas S."/>
            <person name="Misra M."/>
            <person name="Myers G.L."/>
            <person name="Richardson P."/>
            <person name="Tapia R."/>
            <person name="Thayer N."/>
            <person name="Thompson L.S."/>
            <person name="Brettin T.S."/>
            <person name="Henrissat B."/>
            <person name="Wilson D.B."/>
            <person name="McBride M.J."/>
        </authorList>
    </citation>
    <scope>NUCLEOTIDE SEQUENCE [LARGE SCALE GENOMIC DNA]</scope>
    <source>
        <strain evidence="3">ATCC 33406 / DSM 1761 / CIP 103989 / NBRC 15051 / NCIMB 9469 / D465</strain>
    </source>
</reference>
<dbReference type="PANTHER" id="PTHR34203:SF15">
    <property type="entry name" value="SLL1173 PROTEIN"/>
    <property type="match status" value="1"/>
</dbReference>
<dbReference type="EMBL" id="CP000383">
    <property type="protein sequence ID" value="ABG58043.1"/>
    <property type="molecule type" value="Genomic_DNA"/>
</dbReference>
<dbReference type="Gene3D" id="3.40.50.150">
    <property type="entry name" value="Vaccinia Virus protein VP39"/>
    <property type="match status" value="1"/>
</dbReference>
<keyword evidence="2" id="KW-0489">Methyltransferase</keyword>
<dbReference type="EC" id="2.1.1.-" evidence="2"/>
<dbReference type="Pfam" id="PF05050">
    <property type="entry name" value="Methyltransf_21"/>
    <property type="match status" value="1"/>
</dbReference>
<protein>
    <submittedName>
        <fullName evidence="2">SAM-dependent methyltransferase</fullName>
        <ecNumber evidence="2">2.1.1.-</ecNumber>
    </submittedName>
</protein>
<sequence length="275" mass="31558">MASVNSPIRTFLKPLLFKLFGKNVYARFQFYAKIKDIDKRLVEEKEMELLPYFLNKDSNSIDVGANYAYYTVGMSKLSKKVFAYEPIPFTYKVCKMLLKHYNCANVDLFAQGVGEKNEIKRFNVPVVDFGGISAGQAHMADRNNELKGKEQHYQFSKNEAYDCTVVSLDAAITDITPISFVKMDIEGAEYFALKGMQQLLLKHKPVILIEINPFFLTGFDIKENDLKNLIASHAYKTYIYSAELKKLQAFECAYFESNYILIPEEKIAQFNAIIE</sequence>
<keyword evidence="3" id="KW-1185">Reference proteome</keyword>
<proteinExistence type="predicted"/>
<evidence type="ECO:0000313" key="2">
    <source>
        <dbReference type="EMBL" id="ABG58043.1"/>
    </source>
</evidence>
<dbReference type="InterPro" id="IPR052514">
    <property type="entry name" value="SAM-dependent_MTase"/>
</dbReference>
<evidence type="ECO:0000259" key="1">
    <source>
        <dbReference type="Pfam" id="PF05050"/>
    </source>
</evidence>
<gene>
    <name evidence="2" type="primary">smt</name>
    <name evidence="2" type="ordered locus">CHU_0756</name>
</gene>
<dbReference type="GO" id="GO:0032259">
    <property type="term" value="P:methylation"/>
    <property type="evidence" value="ECO:0007669"/>
    <property type="project" value="UniProtKB-KW"/>
</dbReference>
<keyword evidence="2" id="KW-0808">Transferase</keyword>
<dbReference type="PANTHER" id="PTHR34203">
    <property type="entry name" value="METHYLTRANSFERASE, FKBM FAMILY PROTEIN"/>
    <property type="match status" value="1"/>
</dbReference>
<accession>A0A6N4SP31</accession>
<organism evidence="2 3">
    <name type="scientific">Cytophaga hutchinsonii (strain ATCC 33406 / DSM 1761 / CIP 103989 / NBRC 15051 / NCIMB 9469 / D465)</name>
    <dbReference type="NCBI Taxonomy" id="269798"/>
    <lineage>
        <taxon>Bacteria</taxon>
        <taxon>Pseudomonadati</taxon>
        <taxon>Bacteroidota</taxon>
        <taxon>Cytophagia</taxon>
        <taxon>Cytophagales</taxon>
        <taxon>Cytophagaceae</taxon>
        <taxon>Cytophaga</taxon>
    </lineage>
</organism>
<dbReference type="AlphaFoldDB" id="A0A6N4SP31"/>
<dbReference type="RefSeq" id="WP_011584159.1">
    <property type="nucleotide sequence ID" value="NC_008255.1"/>
</dbReference>
<dbReference type="NCBIfam" id="TIGR01444">
    <property type="entry name" value="fkbM_fam"/>
    <property type="match status" value="1"/>
</dbReference>
<feature type="domain" description="Methyltransferase FkbM" evidence="1">
    <location>
        <begin position="62"/>
        <end position="218"/>
    </location>
</feature>
<dbReference type="InterPro" id="IPR029063">
    <property type="entry name" value="SAM-dependent_MTases_sf"/>
</dbReference>
<dbReference type="OrthoDB" id="9812600at2"/>
<dbReference type="KEGG" id="chu:CHU_0756"/>
<name>A0A6N4SP31_CYTH3</name>
<evidence type="ECO:0000313" key="3">
    <source>
        <dbReference type="Proteomes" id="UP000001822"/>
    </source>
</evidence>